<dbReference type="NCBIfam" id="TIGR00548">
    <property type="entry name" value="lolB"/>
    <property type="match status" value="1"/>
</dbReference>
<dbReference type="GO" id="GO:0009279">
    <property type="term" value="C:cell outer membrane"/>
    <property type="evidence" value="ECO:0007669"/>
    <property type="project" value="UniProtKB-SubCell"/>
</dbReference>
<keyword evidence="10" id="KW-0143">Chaperone</keyword>
<dbReference type="PROSITE" id="PS51257">
    <property type="entry name" value="PROKAR_LIPOPROTEIN"/>
    <property type="match status" value="1"/>
</dbReference>
<dbReference type="Proteomes" id="UP001320119">
    <property type="component" value="Chromosome"/>
</dbReference>
<feature type="signal peptide" evidence="13">
    <location>
        <begin position="1"/>
        <end position="19"/>
    </location>
</feature>
<evidence type="ECO:0000256" key="4">
    <source>
        <dbReference type="ARBA" id="ARBA00016202"/>
    </source>
</evidence>
<comment type="similarity">
    <text evidence="2">Belongs to the LolB family.</text>
</comment>
<comment type="subunit">
    <text evidence="3">Monomer.</text>
</comment>
<reference evidence="14 15" key="1">
    <citation type="journal article" date="2022" name="IScience">
        <title>An ultrasensitive nanofiber-based assay for enzymatic hydrolysis and deep-sea microbial degradation of cellulose.</title>
        <authorList>
            <person name="Tsudome M."/>
            <person name="Tachioka M."/>
            <person name="Miyazaki M."/>
            <person name="Uchimura K."/>
            <person name="Tsuda M."/>
            <person name="Takaki Y."/>
            <person name="Deguchi S."/>
        </authorList>
    </citation>
    <scope>NUCLEOTIDE SEQUENCE [LARGE SCALE GENOMIC DNA]</scope>
    <source>
        <strain evidence="14 15">GE09</strain>
    </source>
</reference>
<dbReference type="GO" id="GO:0015031">
    <property type="term" value="P:protein transport"/>
    <property type="evidence" value="ECO:0007669"/>
    <property type="project" value="UniProtKB-KW"/>
</dbReference>
<evidence type="ECO:0000256" key="10">
    <source>
        <dbReference type="ARBA" id="ARBA00023186"/>
    </source>
</evidence>
<gene>
    <name evidence="14" type="ORF">MARGE09_P0283</name>
</gene>
<keyword evidence="8" id="KW-0472">Membrane</keyword>
<evidence type="ECO:0000256" key="9">
    <source>
        <dbReference type="ARBA" id="ARBA00023139"/>
    </source>
</evidence>
<organism evidence="14 15">
    <name type="scientific">Marinagarivorans cellulosilyticus</name>
    <dbReference type="NCBI Taxonomy" id="2721545"/>
    <lineage>
        <taxon>Bacteria</taxon>
        <taxon>Pseudomonadati</taxon>
        <taxon>Pseudomonadota</taxon>
        <taxon>Gammaproteobacteria</taxon>
        <taxon>Cellvibrionales</taxon>
        <taxon>Cellvibrionaceae</taxon>
        <taxon>Marinagarivorans</taxon>
    </lineage>
</organism>
<evidence type="ECO:0000256" key="13">
    <source>
        <dbReference type="SAM" id="SignalP"/>
    </source>
</evidence>
<dbReference type="CDD" id="cd16326">
    <property type="entry name" value="LolB"/>
    <property type="match status" value="1"/>
</dbReference>
<keyword evidence="5" id="KW-0813">Transport</keyword>
<evidence type="ECO:0000256" key="8">
    <source>
        <dbReference type="ARBA" id="ARBA00023136"/>
    </source>
</evidence>
<protein>
    <recommendedName>
        <fullName evidence="4">Outer-membrane lipoprotein LolB</fullName>
    </recommendedName>
</protein>
<evidence type="ECO:0000256" key="1">
    <source>
        <dbReference type="ARBA" id="ARBA00004459"/>
    </source>
</evidence>
<evidence type="ECO:0000256" key="12">
    <source>
        <dbReference type="ARBA" id="ARBA00023288"/>
    </source>
</evidence>
<keyword evidence="7" id="KW-0653">Protein transport</keyword>
<evidence type="ECO:0000256" key="7">
    <source>
        <dbReference type="ARBA" id="ARBA00022927"/>
    </source>
</evidence>
<dbReference type="InterPro" id="IPR029046">
    <property type="entry name" value="LolA/LolB/LppX"/>
</dbReference>
<sequence>MRKLLHLSLLALLLSGCQSFTPSSTPITGNNLKAAKAHTAKLNQFNRWKALGKIKITVDDQPHSASFEWQQFKDNYAINFFGPFGYGSSWLRRTSKGVTLESPEHPIQWAPTPEQLLQQTVGWQAPINELQYWIKGQPAPAAIIDKVTTTPEGAYSALTQQGWDIQLSRHQQYGELSLPHKLIASRQGLSVLIIIKQWERK</sequence>
<evidence type="ECO:0000256" key="2">
    <source>
        <dbReference type="ARBA" id="ARBA00009696"/>
    </source>
</evidence>
<evidence type="ECO:0000256" key="6">
    <source>
        <dbReference type="ARBA" id="ARBA00022729"/>
    </source>
</evidence>
<evidence type="ECO:0000313" key="15">
    <source>
        <dbReference type="Proteomes" id="UP001320119"/>
    </source>
</evidence>
<keyword evidence="12 14" id="KW-0449">Lipoprotein</keyword>
<evidence type="ECO:0000313" key="14">
    <source>
        <dbReference type="EMBL" id="BCD96084.1"/>
    </source>
</evidence>
<name>A0AAN1WEF0_9GAMM</name>
<dbReference type="AlphaFoldDB" id="A0AAN1WEF0"/>
<comment type="subcellular location">
    <subcellularLocation>
        <location evidence="1">Cell outer membrane</location>
        <topology evidence="1">Lipid-anchor</topology>
    </subcellularLocation>
</comment>
<evidence type="ECO:0000256" key="3">
    <source>
        <dbReference type="ARBA" id="ARBA00011245"/>
    </source>
</evidence>
<proteinExistence type="inferred from homology"/>
<dbReference type="Pfam" id="PF03550">
    <property type="entry name" value="LolB"/>
    <property type="match status" value="1"/>
</dbReference>
<dbReference type="SUPFAM" id="SSF89392">
    <property type="entry name" value="Prokaryotic lipoproteins and lipoprotein localization factors"/>
    <property type="match status" value="1"/>
</dbReference>
<accession>A0AAN1WEF0</accession>
<dbReference type="RefSeq" id="WP_236985590.1">
    <property type="nucleotide sequence ID" value="NZ_AP023086.1"/>
</dbReference>
<keyword evidence="6 13" id="KW-0732">Signal</keyword>
<dbReference type="EMBL" id="AP023086">
    <property type="protein sequence ID" value="BCD96084.1"/>
    <property type="molecule type" value="Genomic_DNA"/>
</dbReference>
<dbReference type="InterPro" id="IPR004565">
    <property type="entry name" value="OM_lipoprot_LolB"/>
</dbReference>
<dbReference type="Gene3D" id="2.50.20.10">
    <property type="entry name" value="Lipoprotein localisation LolA/LolB/LppX"/>
    <property type="match status" value="1"/>
</dbReference>
<keyword evidence="15" id="KW-1185">Reference proteome</keyword>
<dbReference type="KEGG" id="marq:MARGE09_P0283"/>
<feature type="chain" id="PRO_5042844801" description="Outer-membrane lipoprotein LolB" evidence="13">
    <location>
        <begin position="20"/>
        <end position="201"/>
    </location>
</feature>
<evidence type="ECO:0000256" key="11">
    <source>
        <dbReference type="ARBA" id="ARBA00023237"/>
    </source>
</evidence>
<keyword evidence="11" id="KW-0998">Cell outer membrane</keyword>
<evidence type="ECO:0000256" key="5">
    <source>
        <dbReference type="ARBA" id="ARBA00022448"/>
    </source>
</evidence>
<keyword evidence="9" id="KW-0564">Palmitate</keyword>